<sequence length="252" mass="29178">MKRVAILQSNYIPWKGYFDLIAAVDEFILYDDMQYTKNDWRNRNQIKTPKGVEWLTVPAGQDIDRRIRDVELRDSRWQVKHWKTLEANYAKAPCFAEIARWLKPLYLEQVHGNLSALNHALLQAVCDYLGITTRISRSWDYRLGEGKTERLVDLCRQAGASEYLSGPAARDYLDERLFDTEGISVTWFDYRGYPEYPQLWGAFAHGVTILDLLFNCGQEAPRYMKHVLPPTSASTAPARAETDLRAHHDQHA</sequence>
<evidence type="ECO:0000256" key="1">
    <source>
        <dbReference type="SAM" id="MobiDB-lite"/>
    </source>
</evidence>
<feature type="compositionally biased region" description="Basic and acidic residues" evidence="1">
    <location>
        <begin position="240"/>
        <end position="252"/>
    </location>
</feature>
<dbReference type="Pfam" id="PF08889">
    <property type="entry name" value="WbqC"/>
    <property type="match status" value="1"/>
</dbReference>
<protein>
    <submittedName>
        <fullName evidence="2">WbqC family protein</fullName>
    </submittedName>
</protein>
<dbReference type="Proteomes" id="UP001183127">
    <property type="component" value="Chromosome"/>
</dbReference>
<dbReference type="GeneID" id="32803604"/>
<feature type="compositionally biased region" description="Low complexity" evidence="1">
    <location>
        <begin position="229"/>
        <end position="238"/>
    </location>
</feature>
<dbReference type="EMBL" id="CP132921">
    <property type="protein sequence ID" value="WMW05928.1"/>
    <property type="molecule type" value="Genomic_DNA"/>
</dbReference>
<accession>A0ABY9QQR8</accession>
<feature type="region of interest" description="Disordered" evidence="1">
    <location>
        <begin position="228"/>
        <end position="252"/>
    </location>
</feature>
<evidence type="ECO:0000313" key="2">
    <source>
        <dbReference type="EMBL" id="WMW05928.1"/>
    </source>
</evidence>
<organism evidence="2 3">
    <name type="scientific">Pseudomonas entomophila</name>
    <dbReference type="NCBI Taxonomy" id="312306"/>
    <lineage>
        <taxon>Bacteria</taxon>
        <taxon>Pseudomonadati</taxon>
        <taxon>Pseudomonadota</taxon>
        <taxon>Gammaproteobacteria</taxon>
        <taxon>Pseudomonadales</taxon>
        <taxon>Pseudomonadaceae</taxon>
        <taxon>Pseudomonas</taxon>
    </lineage>
</organism>
<name>A0ABY9QQR8_9PSED</name>
<dbReference type="RefSeq" id="WP_011531684.1">
    <property type="nucleotide sequence ID" value="NZ_CP132921.1"/>
</dbReference>
<proteinExistence type="predicted"/>
<gene>
    <name evidence="2" type="ORF">RAH46_00980</name>
</gene>
<keyword evidence="3" id="KW-1185">Reference proteome</keyword>
<reference evidence="2 3" key="1">
    <citation type="submission" date="2023-08" db="EMBL/GenBank/DDBJ databases">
        <title>Complete Genome Sequence of Pseudomonas entomophila TVIN A01.</title>
        <authorList>
            <person name="Shelke T."/>
            <person name="Mahar N.S."/>
            <person name="Gupta I."/>
            <person name="Gupta V."/>
        </authorList>
    </citation>
    <scope>NUCLEOTIDE SEQUENCE [LARGE SCALE GENOMIC DNA]</scope>
    <source>
        <strain evidence="2 3">TVIN-A01</strain>
    </source>
</reference>
<dbReference type="InterPro" id="IPR014985">
    <property type="entry name" value="WbqC"/>
</dbReference>
<evidence type="ECO:0000313" key="3">
    <source>
        <dbReference type="Proteomes" id="UP001183127"/>
    </source>
</evidence>